<dbReference type="Proteomes" id="UP000075882">
    <property type="component" value="Unassembled WGS sequence"/>
</dbReference>
<dbReference type="AlphaFoldDB" id="A0A8W7Q1D1"/>
<feature type="compositionally biased region" description="Low complexity" evidence="1">
    <location>
        <begin position="175"/>
        <end position="189"/>
    </location>
</feature>
<feature type="region of interest" description="Disordered" evidence="1">
    <location>
        <begin position="168"/>
        <end position="189"/>
    </location>
</feature>
<organism evidence="2">
    <name type="scientific">Anopheles coluzzii</name>
    <name type="common">African malaria mosquito</name>
    <dbReference type="NCBI Taxonomy" id="1518534"/>
    <lineage>
        <taxon>Eukaryota</taxon>
        <taxon>Metazoa</taxon>
        <taxon>Ecdysozoa</taxon>
        <taxon>Arthropoda</taxon>
        <taxon>Hexapoda</taxon>
        <taxon>Insecta</taxon>
        <taxon>Pterygota</taxon>
        <taxon>Neoptera</taxon>
        <taxon>Endopterygota</taxon>
        <taxon>Diptera</taxon>
        <taxon>Nematocera</taxon>
        <taxon>Culicoidea</taxon>
        <taxon>Culicidae</taxon>
        <taxon>Anophelinae</taxon>
        <taxon>Anopheles</taxon>
    </lineage>
</organism>
<name>A0A8W7Q1D1_ANOCL</name>
<accession>A0A8W7Q1D1</accession>
<reference evidence="2" key="1">
    <citation type="submission" date="2022-08" db="UniProtKB">
        <authorList>
            <consortium name="EnsemblMetazoa"/>
        </authorList>
    </citation>
    <scope>IDENTIFICATION</scope>
</reference>
<evidence type="ECO:0000256" key="1">
    <source>
        <dbReference type="SAM" id="MobiDB-lite"/>
    </source>
</evidence>
<proteinExistence type="predicted"/>
<sequence length="189" mass="20773">MHSPQSDRNIASEARMLPLHRCKIHVVIVQMGLRLYQSTGLHLRAGVRRQVRHVVAPAAQSVLLMLHLLLLLQQPGGNVLDRAVAGIAREAASILLVLVLLIQHRIAGKLVPSAVRCPEQVALRCHFRLQHVEQRLLHAKVLLLLLLLLLMQLHRVEQIRRGQLDRVRGGGTGSDGTTTTCTAVASSTG</sequence>
<evidence type="ECO:0000313" key="2">
    <source>
        <dbReference type="EnsemblMetazoa" id="ACOM041342-PA.1"/>
    </source>
</evidence>
<protein>
    <submittedName>
        <fullName evidence="2">Uncharacterized protein</fullName>
    </submittedName>
</protein>
<dbReference type="EnsemblMetazoa" id="ACOM041342-RA">
    <property type="protein sequence ID" value="ACOM041342-PA.1"/>
    <property type="gene ID" value="ACOM041342"/>
</dbReference>